<name>A0A8J2JSD8_9HEXA</name>
<dbReference type="EMBL" id="CAJVCH010135298">
    <property type="protein sequence ID" value="CAG7726428.1"/>
    <property type="molecule type" value="Genomic_DNA"/>
</dbReference>
<comment type="caution">
    <text evidence="1">The sequence shown here is derived from an EMBL/GenBank/DDBJ whole genome shotgun (WGS) entry which is preliminary data.</text>
</comment>
<proteinExistence type="predicted"/>
<dbReference type="AlphaFoldDB" id="A0A8J2JSD8"/>
<protein>
    <submittedName>
        <fullName evidence="1">Uncharacterized protein</fullName>
    </submittedName>
</protein>
<reference evidence="1" key="1">
    <citation type="submission" date="2021-06" db="EMBL/GenBank/DDBJ databases">
        <authorList>
            <person name="Hodson N. C."/>
            <person name="Mongue J. A."/>
            <person name="Jaron S. K."/>
        </authorList>
    </citation>
    <scope>NUCLEOTIDE SEQUENCE</scope>
</reference>
<evidence type="ECO:0000313" key="2">
    <source>
        <dbReference type="Proteomes" id="UP000708208"/>
    </source>
</evidence>
<evidence type="ECO:0000313" key="1">
    <source>
        <dbReference type="EMBL" id="CAG7726428.1"/>
    </source>
</evidence>
<dbReference type="Proteomes" id="UP000708208">
    <property type="component" value="Unassembled WGS sequence"/>
</dbReference>
<organism evidence="1 2">
    <name type="scientific">Allacma fusca</name>
    <dbReference type="NCBI Taxonomy" id="39272"/>
    <lineage>
        <taxon>Eukaryota</taxon>
        <taxon>Metazoa</taxon>
        <taxon>Ecdysozoa</taxon>
        <taxon>Arthropoda</taxon>
        <taxon>Hexapoda</taxon>
        <taxon>Collembola</taxon>
        <taxon>Symphypleona</taxon>
        <taxon>Sminthuridae</taxon>
        <taxon>Allacma</taxon>
    </lineage>
</organism>
<sequence length="37" mass="4144">KEALYFSKLLPEIEEFAKAQQGYDGFLAGLLPVLLCK</sequence>
<keyword evidence="2" id="KW-1185">Reference proteome</keyword>
<feature type="non-terminal residue" evidence="1">
    <location>
        <position position="1"/>
    </location>
</feature>
<gene>
    <name evidence="1" type="ORF">AFUS01_LOCUS15341</name>
</gene>
<accession>A0A8J2JSD8</accession>